<dbReference type="EMBL" id="BAAAEW010000004">
    <property type="protein sequence ID" value="GAA0744769.1"/>
    <property type="molecule type" value="Genomic_DNA"/>
</dbReference>
<keyword evidence="1" id="KW-0675">Receptor</keyword>
<gene>
    <name evidence="1" type="ORF">GCM10009107_10650</name>
</gene>
<accession>A0ABN1JRJ3</accession>
<keyword evidence="2" id="KW-1185">Reference proteome</keyword>
<comment type="caution">
    <text evidence="1">The sequence shown here is derived from an EMBL/GenBank/DDBJ whole genome shotgun (WGS) entry which is preliminary data.</text>
</comment>
<evidence type="ECO:0000313" key="1">
    <source>
        <dbReference type="EMBL" id="GAA0744769.1"/>
    </source>
</evidence>
<dbReference type="NCBIfam" id="NF038402">
    <property type="entry name" value="TroA_like"/>
    <property type="match status" value="1"/>
</dbReference>
<evidence type="ECO:0000313" key="2">
    <source>
        <dbReference type="Proteomes" id="UP001500279"/>
    </source>
</evidence>
<protein>
    <submittedName>
        <fullName evidence="1">Helical backbone metal receptor</fullName>
    </submittedName>
</protein>
<dbReference type="SUPFAM" id="SSF53807">
    <property type="entry name" value="Helical backbone' metal receptor"/>
    <property type="match status" value="1"/>
</dbReference>
<dbReference type="RefSeq" id="WP_211361619.1">
    <property type="nucleotide sequence ID" value="NZ_BAAAEW010000004.1"/>
</dbReference>
<dbReference type="InterPro" id="IPR054828">
    <property type="entry name" value="Vit_B12_bind_prot"/>
</dbReference>
<proteinExistence type="predicted"/>
<dbReference type="Gene3D" id="3.40.50.1980">
    <property type="entry name" value="Nitrogenase molybdenum iron protein domain"/>
    <property type="match status" value="2"/>
</dbReference>
<reference evidence="1 2" key="1">
    <citation type="journal article" date="2019" name="Int. J. Syst. Evol. Microbiol.">
        <title>The Global Catalogue of Microorganisms (GCM) 10K type strain sequencing project: providing services to taxonomists for standard genome sequencing and annotation.</title>
        <authorList>
            <consortium name="The Broad Institute Genomics Platform"/>
            <consortium name="The Broad Institute Genome Sequencing Center for Infectious Disease"/>
            <person name="Wu L."/>
            <person name="Ma J."/>
        </authorList>
    </citation>
    <scope>NUCLEOTIDE SEQUENCE [LARGE SCALE GENOMIC DNA]</scope>
    <source>
        <strain evidence="1 2">JCM 15503</strain>
    </source>
</reference>
<name>A0ABN1JRJ3_9BURK</name>
<sequence>MPDELQPASACRIACLVPSLTLLLVRLGLGPWLVARTGFCIHPAQAVREVSKVGGTKDVNMAKLQRLAPTHVLVNVDENRLDTVQALREWRTANGAPLQVIVTHPCGPGDHPALLDQLAAAFGELPGVAQALAAERAAFAAAWQASLAPPVAREEVLCLVWRAPWMSVARDTYISRLLAHAGLTTLPDTQGGASGAARYPVLRGDEPWLTDVRWVLLPSEPYRFEEADVQAVQQLCPRAECLAVDGEALSWHGGMAIEGLQLVRQLAGRILNRLALENT</sequence>
<organism evidence="1 2">
    <name type="scientific">Ideonella azotifigens</name>
    <dbReference type="NCBI Taxonomy" id="513160"/>
    <lineage>
        <taxon>Bacteria</taxon>
        <taxon>Pseudomonadati</taxon>
        <taxon>Pseudomonadota</taxon>
        <taxon>Betaproteobacteria</taxon>
        <taxon>Burkholderiales</taxon>
        <taxon>Sphaerotilaceae</taxon>
        <taxon>Ideonella</taxon>
    </lineage>
</organism>
<dbReference type="Proteomes" id="UP001500279">
    <property type="component" value="Unassembled WGS sequence"/>
</dbReference>